<organism evidence="1 2">
    <name type="scientific">Tardibacter chloracetimidivorans</name>
    <dbReference type="NCBI Taxonomy" id="1921510"/>
    <lineage>
        <taxon>Bacteria</taxon>
        <taxon>Pseudomonadati</taxon>
        <taxon>Pseudomonadota</taxon>
        <taxon>Alphaproteobacteria</taxon>
        <taxon>Sphingomonadales</taxon>
        <taxon>Sphingomonadaceae</taxon>
        <taxon>Tardibacter</taxon>
    </lineage>
</organism>
<dbReference type="AlphaFoldDB" id="A0A1L3ZVE6"/>
<dbReference type="InterPro" id="IPR036388">
    <property type="entry name" value="WH-like_DNA-bd_sf"/>
</dbReference>
<dbReference type="EMBL" id="CP018221">
    <property type="protein sequence ID" value="API59598.1"/>
    <property type="molecule type" value="Genomic_DNA"/>
</dbReference>
<dbReference type="SUPFAM" id="SSF46785">
    <property type="entry name" value="Winged helix' DNA-binding domain"/>
    <property type="match status" value="1"/>
</dbReference>
<dbReference type="Proteomes" id="UP000182063">
    <property type="component" value="Chromosome"/>
</dbReference>
<sequence>MVASDNISGGRIIESALAAIDARIVDSLPLAGLEDRLDRMVSISAVVVHADIGTPAHQLERIGARLNMMATEGAGRGVLIVPASLIDTAFGAAGHSDVQILCQPGPAEVIAAVAMACTTRTSRLNDVAGLADGRRLVQLSEEIGRIARTLATLAESPPTPSMPERVRFAPPPPMTADVAAAAGAQVRALIRARRTRDQFFRNELFADPAWDMLLDLMAARLEHKRVSVSSLCIAAAVPATTALRWIKSMTDEGLFVRRADNNDGRRIFIELSDEASGAMSAYLDWLKVNPAAMV</sequence>
<gene>
    <name evidence="1" type="ORF">BSL82_09950</name>
</gene>
<dbReference type="STRING" id="1921510.BSL82_09950"/>
<evidence type="ECO:0000313" key="2">
    <source>
        <dbReference type="Proteomes" id="UP000182063"/>
    </source>
</evidence>
<dbReference type="Gene3D" id="1.10.10.10">
    <property type="entry name" value="Winged helix-like DNA-binding domain superfamily/Winged helix DNA-binding domain"/>
    <property type="match status" value="1"/>
</dbReference>
<reference evidence="2" key="1">
    <citation type="submission" date="2016-11" db="EMBL/GenBank/DDBJ databases">
        <title>Complete Genome Sequence of alachlor-degrading Sphingomonas sp. strain JJ-A5.</title>
        <authorList>
            <person name="Lee H."/>
            <person name="Ka J.-O."/>
        </authorList>
    </citation>
    <scope>NUCLEOTIDE SEQUENCE [LARGE SCALE GENOMIC DNA]</scope>
    <source>
        <strain evidence="2">JJ-A5</strain>
    </source>
</reference>
<evidence type="ECO:0000313" key="1">
    <source>
        <dbReference type="EMBL" id="API59598.1"/>
    </source>
</evidence>
<accession>A0A1L3ZVE6</accession>
<evidence type="ECO:0008006" key="3">
    <source>
        <dbReference type="Google" id="ProtNLM"/>
    </source>
</evidence>
<proteinExistence type="predicted"/>
<keyword evidence="2" id="KW-1185">Reference proteome</keyword>
<protein>
    <recommendedName>
        <fullName evidence="3">HTH marR-type domain-containing protein</fullName>
    </recommendedName>
</protein>
<dbReference type="InterPro" id="IPR036390">
    <property type="entry name" value="WH_DNA-bd_sf"/>
</dbReference>
<dbReference type="KEGG" id="sphj:BSL82_09950"/>
<name>A0A1L3ZVE6_9SPHN</name>